<gene>
    <name evidence="4" type="ORF">SBAD_LOCUS5261</name>
</gene>
<dbReference type="Gene3D" id="1.10.10.10">
    <property type="entry name" value="Winged helix-like DNA-binding domain superfamily/Winged helix DNA-binding domain"/>
    <property type="match status" value="2"/>
</dbReference>
<dbReference type="InterPro" id="IPR039748">
    <property type="entry name" value="RPC3"/>
</dbReference>
<dbReference type="GO" id="GO:0003697">
    <property type="term" value="F:single-stranded DNA binding"/>
    <property type="evidence" value="ECO:0007669"/>
    <property type="project" value="UniProtKB-UniRule"/>
</dbReference>
<feature type="domain" description="RNA polymerase III subunit RPC82-related helix-turn-helix" evidence="3">
    <location>
        <begin position="112"/>
        <end position="169"/>
    </location>
</feature>
<reference evidence="4 5" key="2">
    <citation type="submission" date="2018-11" db="EMBL/GenBank/DDBJ databases">
        <authorList>
            <consortium name="Pathogen Informatics"/>
        </authorList>
    </citation>
    <scope>NUCLEOTIDE SEQUENCE [LARGE SCALE GENOMIC DNA]</scope>
</reference>
<dbReference type="Pfam" id="PF08221">
    <property type="entry name" value="HTH_9"/>
    <property type="match status" value="1"/>
</dbReference>
<dbReference type="Proteomes" id="UP000270296">
    <property type="component" value="Unassembled WGS sequence"/>
</dbReference>
<evidence type="ECO:0000259" key="3">
    <source>
        <dbReference type="Pfam" id="PF08221"/>
    </source>
</evidence>
<keyword evidence="5" id="KW-1185">Reference proteome</keyword>
<dbReference type="PANTHER" id="PTHR12949:SF0">
    <property type="entry name" value="DNA-DIRECTED RNA POLYMERASE III SUBUNIT RPC3"/>
    <property type="match status" value="1"/>
</dbReference>
<comment type="function">
    <text evidence="1">DNA-dependent RNA polymerase catalyzes the transcription of DNA into RNA using the four ribonucleoside triphosphates as substrates. Specific core component of RNA polymerase III which synthesizes small RNAs, such as 5S rRNA and tRNAs.</text>
</comment>
<keyword evidence="1" id="KW-0804">Transcription</keyword>
<proteinExistence type="inferred from homology"/>
<evidence type="ECO:0000256" key="2">
    <source>
        <dbReference type="SAM" id="MobiDB-lite"/>
    </source>
</evidence>
<dbReference type="OrthoDB" id="272392at2759"/>
<feature type="compositionally biased region" description="Polar residues" evidence="2">
    <location>
        <begin position="74"/>
        <end position="87"/>
    </location>
</feature>
<evidence type="ECO:0000313" key="4">
    <source>
        <dbReference type="EMBL" id="VDP06760.1"/>
    </source>
</evidence>
<dbReference type="InterPro" id="IPR013197">
    <property type="entry name" value="RNA_pol_III_RPC82-rel_HTH"/>
</dbReference>
<evidence type="ECO:0000256" key="1">
    <source>
        <dbReference type="RuleBase" id="RU367076"/>
    </source>
</evidence>
<keyword evidence="1" id="KW-0240">DNA-directed RNA polymerase</keyword>
<dbReference type="WBParaSite" id="SBAD_0000547701-mRNA-1">
    <property type="protein sequence ID" value="SBAD_0000547701-mRNA-1"/>
    <property type="gene ID" value="SBAD_0000547701"/>
</dbReference>
<keyword evidence="1" id="KW-0539">Nucleus</keyword>
<comment type="subcellular location">
    <subcellularLocation>
        <location evidence="1">Nucleus</location>
    </subcellularLocation>
</comment>
<dbReference type="GO" id="GO:0005666">
    <property type="term" value="C:RNA polymerase III complex"/>
    <property type="evidence" value="ECO:0007669"/>
    <property type="project" value="UniProtKB-UniRule"/>
</dbReference>
<dbReference type="PANTHER" id="PTHR12949">
    <property type="entry name" value="RNA POLYMERASE III DNA DIRECTED -RELATED"/>
    <property type="match status" value="1"/>
</dbReference>
<dbReference type="InterPro" id="IPR036388">
    <property type="entry name" value="WH-like_DNA-bd_sf"/>
</dbReference>
<evidence type="ECO:0000313" key="5">
    <source>
        <dbReference type="Proteomes" id="UP000270296"/>
    </source>
</evidence>
<dbReference type="EMBL" id="UZAM01008871">
    <property type="protein sequence ID" value="VDP06760.1"/>
    <property type="molecule type" value="Genomic_DNA"/>
</dbReference>
<protein>
    <recommendedName>
        <fullName evidence="1">DNA-directed RNA polymerase III subunit RPC3</fullName>
        <shortName evidence="1">RNA polymerase III subunit C3</shortName>
    </recommendedName>
</protein>
<reference evidence="6" key="1">
    <citation type="submission" date="2016-06" db="UniProtKB">
        <authorList>
            <consortium name="WormBaseParasite"/>
        </authorList>
    </citation>
    <scope>IDENTIFICATION</scope>
</reference>
<feature type="region of interest" description="Disordered" evidence="2">
    <location>
        <begin position="74"/>
        <end position="96"/>
    </location>
</feature>
<comment type="subunit">
    <text evidence="1">Component of the RNA polymerase III (Pol III) complex consisting of 17 subunits.</text>
</comment>
<evidence type="ECO:0000313" key="6">
    <source>
        <dbReference type="WBParaSite" id="SBAD_0000547701-mRNA-1"/>
    </source>
</evidence>
<dbReference type="AlphaFoldDB" id="A0A183INR5"/>
<sequence>MKRQLRVVVVICCGANEIIVDEDVPQPLIAVISTATLCVISIKVADNDSVALSVRLPVVNGIHRFEFRSCMDPSVTSTSRGVTQSGKTPKRAKEGMTTRKRTLAWSECVRTLCANLLQDHFGPVTAAVTVYLMNRQYMSLPLLAYRCHLPINQVKAVLRNLIQHHMISYRSDDANKLEYTCIVDRILQLAYYPHYLNIVELAYGDIGQRIVRKILHHGMISLSQCIDRILKNQLEDEEQQENIIGPDDIAAKFTELVNAHYVCRCDNVRAFEGGSENTVPKFSPFSDPFLVPEASDRNGFTGNVSPSRKRTIISSATGTVSKGDSGVMWRINFDKFSRQLRNSFILKMVKSYYCQVRYGFAKCIEYVAE</sequence>
<comment type="similarity">
    <text evidence="1">Belongs to the eukaryotic RPC3/POLR3C RNA polymerase subunit family.</text>
</comment>
<accession>A0A183INR5</accession>
<organism evidence="6">
    <name type="scientific">Soboliphyme baturini</name>
    <dbReference type="NCBI Taxonomy" id="241478"/>
    <lineage>
        <taxon>Eukaryota</taxon>
        <taxon>Metazoa</taxon>
        <taxon>Ecdysozoa</taxon>
        <taxon>Nematoda</taxon>
        <taxon>Enoplea</taxon>
        <taxon>Dorylaimia</taxon>
        <taxon>Dioctophymatida</taxon>
        <taxon>Dioctophymatoidea</taxon>
        <taxon>Soboliphymatidae</taxon>
        <taxon>Soboliphyme</taxon>
    </lineage>
</organism>
<name>A0A183INR5_9BILA</name>